<accession>A0ABX8J174</accession>
<sequence length="318" mass="32128">MNMTELKSMARIGCVAGILALLPACGGGGGGDQPVDKSKYTGATARASINTGNAVAFTTDAYAAGSIGSSANVIGVVVENDSSPGGKLTTIPEIAATAQGALAQLFTRGGQTPSLTGVAASSTVYGAVGGTAAVTMTVNESTGNFTGTMTFSKYQNVSDGPTITGTVTMTGIYNPSTGRYDSITMDCAPLSATTAKGTATIYGSFAFSVDAAATSETLKMSCTVSVNSSPNYWVKDWTYTYTAGTLTITGVYYHPSYGYVEVTTPTPLKVSSISGVPTSGVFQAAGAHCSKARLTFSSTGSAVTATGGDGQDWQLCKE</sequence>
<evidence type="ECO:0008006" key="3">
    <source>
        <dbReference type="Google" id="ProtNLM"/>
    </source>
</evidence>
<name>A0ABX8J174_9BACT</name>
<gene>
    <name evidence="1" type="ORF">KP004_12270</name>
</gene>
<evidence type="ECO:0000313" key="1">
    <source>
        <dbReference type="EMBL" id="QWV91999.1"/>
    </source>
</evidence>
<keyword evidence="2" id="KW-1185">Reference proteome</keyword>
<proteinExistence type="predicted"/>
<organism evidence="1 2">
    <name type="scientific">Geomonas oryzisoli</name>
    <dbReference type="NCBI Taxonomy" id="2847992"/>
    <lineage>
        <taxon>Bacteria</taxon>
        <taxon>Pseudomonadati</taxon>
        <taxon>Thermodesulfobacteriota</taxon>
        <taxon>Desulfuromonadia</taxon>
        <taxon>Geobacterales</taxon>
        <taxon>Geobacteraceae</taxon>
        <taxon>Geomonas</taxon>
    </lineage>
</organism>
<protein>
    <recommendedName>
        <fullName evidence="3">Lipoprotein</fullName>
    </recommendedName>
</protein>
<dbReference type="EMBL" id="CP076723">
    <property type="protein sequence ID" value="QWV91999.1"/>
    <property type="molecule type" value="Genomic_DNA"/>
</dbReference>
<evidence type="ECO:0000313" key="2">
    <source>
        <dbReference type="Proteomes" id="UP000683557"/>
    </source>
</evidence>
<dbReference type="Proteomes" id="UP000683557">
    <property type="component" value="Chromosome"/>
</dbReference>
<reference evidence="1 2" key="1">
    <citation type="submission" date="2021-06" db="EMBL/GenBank/DDBJ databases">
        <title>Gemonas diversity in paddy soil.</title>
        <authorList>
            <person name="Liu G."/>
        </authorList>
    </citation>
    <scope>NUCLEOTIDE SEQUENCE [LARGE SCALE GENOMIC DNA]</scope>
    <source>
        <strain evidence="1 2">RG10</strain>
    </source>
</reference>
<dbReference type="RefSeq" id="WP_216798824.1">
    <property type="nucleotide sequence ID" value="NZ_CP076723.1"/>
</dbReference>